<dbReference type="SUPFAM" id="SSF48371">
    <property type="entry name" value="ARM repeat"/>
    <property type="match status" value="1"/>
</dbReference>
<evidence type="ECO:0000256" key="6">
    <source>
        <dbReference type="ARBA" id="ARBA00023242"/>
    </source>
</evidence>
<dbReference type="InterPro" id="IPR056516">
    <property type="entry name" value="INTS7_N"/>
</dbReference>
<name>A0ABP0FDK7_CLALP</name>
<comment type="similarity">
    <text evidence="3">Belongs to the Integrator subunit 7 family.</text>
</comment>
<feature type="domain" description="Integrator complex subunit 7 C-terminal" evidence="7">
    <location>
        <begin position="819"/>
        <end position="949"/>
    </location>
</feature>
<evidence type="ECO:0000313" key="10">
    <source>
        <dbReference type="EMBL" id="CAK8677491.1"/>
    </source>
</evidence>
<dbReference type="Proteomes" id="UP001642483">
    <property type="component" value="Unassembled WGS sequence"/>
</dbReference>
<evidence type="ECO:0000256" key="5">
    <source>
        <dbReference type="ARBA" id="ARBA00022490"/>
    </source>
</evidence>
<dbReference type="InterPro" id="IPR033060">
    <property type="entry name" value="INTS7"/>
</dbReference>
<evidence type="ECO:0000259" key="7">
    <source>
        <dbReference type="Pfam" id="PF22965"/>
    </source>
</evidence>
<dbReference type="InterPro" id="IPR054519">
    <property type="entry name" value="INTS7_C"/>
</dbReference>
<dbReference type="Pfam" id="PF24436">
    <property type="entry name" value="INTS7_N"/>
    <property type="match status" value="1"/>
</dbReference>
<proteinExistence type="inferred from homology"/>
<evidence type="ECO:0000256" key="1">
    <source>
        <dbReference type="ARBA" id="ARBA00004123"/>
    </source>
</evidence>
<keyword evidence="6" id="KW-0539">Nucleus</keyword>
<gene>
    <name evidence="10" type="ORF">CVLEPA_LOCUS6868</name>
</gene>
<protein>
    <recommendedName>
        <fullName evidence="4">Integrator complex subunit 7</fullName>
    </recommendedName>
</protein>
<dbReference type="InterPro" id="IPR016024">
    <property type="entry name" value="ARM-type_fold"/>
</dbReference>
<dbReference type="PANTHER" id="PTHR13322">
    <property type="entry name" value="C1ORF73 PROTEIN"/>
    <property type="match status" value="1"/>
</dbReference>
<comment type="subcellular location">
    <subcellularLocation>
        <location evidence="2">Cytoplasm</location>
    </subcellularLocation>
    <subcellularLocation>
        <location evidence="1">Nucleus</location>
    </subcellularLocation>
</comment>
<evidence type="ECO:0000259" key="9">
    <source>
        <dbReference type="Pfam" id="PF24437"/>
    </source>
</evidence>
<reference evidence="10 11" key="1">
    <citation type="submission" date="2024-02" db="EMBL/GenBank/DDBJ databases">
        <authorList>
            <person name="Daric V."/>
            <person name="Darras S."/>
        </authorList>
    </citation>
    <scope>NUCLEOTIDE SEQUENCE [LARGE SCALE GENOMIC DNA]</scope>
</reference>
<evidence type="ECO:0000256" key="4">
    <source>
        <dbReference type="ARBA" id="ARBA00015336"/>
    </source>
</evidence>
<dbReference type="InterPro" id="IPR056517">
    <property type="entry name" value="INTS7_HB"/>
</dbReference>
<organism evidence="10 11">
    <name type="scientific">Clavelina lepadiformis</name>
    <name type="common">Light-bulb sea squirt</name>
    <name type="synonym">Ascidia lepadiformis</name>
    <dbReference type="NCBI Taxonomy" id="159417"/>
    <lineage>
        <taxon>Eukaryota</taxon>
        <taxon>Metazoa</taxon>
        <taxon>Chordata</taxon>
        <taxon>Tunicata</taxon>
        <taxon>Ascidiacea</taxon>
        <taxon>Aplousobranchia</taxon>
        <taxon>Clavelinidae</taxon>
        <taxon>Clavelina</taxon>
    </lineage>
</organism>
<accession>A0ABP0FDK7</accession>
<evidence type="ECO:0000256" key="2">
    <source>
        <dbReference type="ARBA" id="ARBA00004496"/>
    </source>
</evidence>
<sequence>MDEHQQDANSALMELDKGLRTHKVGEQCEAIVRFPSLFARFPFPILINSAFLKLADAFRTGNNFTRICIMRVAQQSTKHLDKILNIDEFMKRIYTVIHSNDPYARAITLRMLGSVACIIGEKKNAHHSIQQGLDSHDRVEQDAAIFATIQFASYSREFASSICNKISAMLQGLSTPLEIKLKLIPVMQHMHYTVQISTKARKILQDLLPSYPAQDFVLTTLNVLTQLALHSFIDIPSQVELLLQYLRCDPREAVKMDSLRNLNILAKSAPHLWTNQDSSALCKAFQLSTLSVSLKRGIIRVLCTLSESGYLVEISIEEGEPLLNLCRQCCYDLDVIQAALATKLLASVARHATRNKMPHHEDLCNEVLNAMEALLFILAPSSEKSKVDRRALKMILPSFRLVCAFSKSADVRLIKAMISLLVSTNDRISLPSETSQILLETIAGIASMSHSSSLLSNYSSKFLSLIKSLLKRELVGSEAETQQAVATLLCVLLFLSNQERGQSSQQNQLVDLVQLSCLNHWTVYRIARQASRMGQHRTAHQLFSYIFNSVASEHHYFWLEALASLSLAESTICAHYSGSKTTGKAENCTQLSKVIQHYHQAMTSLTAAVTPNHTLHFQCTYARLRCEMLQAHSQLVHACSLVRTCPPPAISSVTVNLESSSSDSPSTSSSILLTQMKACADWFLSVATGYSELHMTSFDSDPRTLININILQQSCSVMAQAIDVLVLSRSVGQRNVVLQNGGLENLPQSDDDDHYTKAVRKAFASVLLKLQDVLRTDNPAQPISHVQADCLMQCSSILLSVPHSYPRYFYQSLQTTNIKLAISPNQHASNEPVSVEINQQLALKVEGVIQHENTQSQDGAAASSYQDAESAVKEKFRNVAKIKLQMKKTKQGQSKMQNTKEVENDCDLEQIVEPHNDYFSSQFLVSFPVPGIYNINIDTSVKDSDGSWWKTGPQEVILVKSYDDVTRLQQQTNRANHNRH</sequence>
<dbReference type="PANTHER" id="PTHR13322:SF2">
    <property type="entry name" value="INTEGRATOR COMPLEX SUBUNIT 7"/>
    <property type="match status" value="1"/>
</dbReference>
<dbReference type="Pfam" id="PF24437">
    <property type="entry name" value="INTS7_HB"/>
    <property type="match status" value="1"/>
</dbReference>
<feature type="domain" description="Integrator complex subunit 7 N-terminal" evidence="8">
    <location>
        <begin position="12"/>
        <end position="535"/>
    </location>
</feature>
<keyword evidence="5" id="KW-0963">Cytoplasm</keyword>
<evidence type="ECO:0000259" key="8">
    <source>
        <dbReference type="Pfam" id="PF24436"/>
    </source>
</evidence>
<comment type="caution">
    <text evidence="10">The sequence shown here is derived from an EMBL/GenBank/DDBJ whole genome shotgun (WGS) entry which is preliminary data.</text>
</comment>
<dbReference type="EMBL" id="CAWYQH010000046">
    <property type="protein sequence ID" value="CAK8677491.1"/>
    <property type="molecule type" value="Genomic_DNA"/>
</dbReference>
<dbReference type="Pfam" id="PF22965">
    <property type="entry name" value="INTS7_C"/>
    <property type="match status" value="1"/>
</dbReference>
<evidence type="ECO:0000256" key="3">
    <source>
        <dbReference type="ARBA" id="ARBA00008565"/>
    </source>
</evidence>
<keyword evidence="11" id="KW-1185">Reference proteome</keyword>
<evidence type="ECO:0000313" key="11">
    <source>
        <dbReference type="Proteomes" id="UP001642483"/>
    </source>
</evidence>
<feature type="domain" description="Integrator complex subunit 7 helical bundle" evidence="9">
    <location>
        <begin position="536"/>
        <end position="724"/>
    </location>
</feature>